<dbReference type="Pfam" id="PF13306">
    <property type="entry name" value="LRR_5"/>
    <property type="match status" value="1"/>
</dbReference>
<dbReference type="InterPro" id="IPR032675">
    <property type="entry name" value="LRR_dom_sf"/>
</dbReference>
<reference evidence="1 2" key="1">
    <citation type="submission" date="2024-04" db="EMBL/GenBank/DDBJ databases">
        <title>Tritrichomonas musculus Genome.</title>
        <authorList>
            <person name="Alves-Ferreira E."/>
            <person name="Grigg M."/>
            <person name="Lorenzi H."/>
            <person name="Galac M."/>
        </authorList>
    </citation>
    <scope>NUCLEOTIDE SEQUENCE [LARGE SCALE GENOMIC DNA]</scope>
    <source>
        <strain evidence="1 2">EAF2021</strain>
    </source>
</reference>
<gene>
    <name evidence="1" type="ORF">M9Y10_036837</name>
</gene>
<dbReference type="SUPFAM" id="SSF52058">
    <property type="entry name" value="L domain-like"/>
    <property type="match status" value="1"/>
</dbReference>
<dbReference type="InterPro" id="IPR053139">
    <property type="entry name" value="Surface_bspA-like"/>
</dbReference>
<keyword evidence="2" id="KW-1185">Reference proteome</keyword>
<comment type="caution">
    <text evidence="1">The sequence shown here is derived from an EMBL/GenBank/DDBJ whole genome shotgun (WGS) entry which is preliminary data.</text>
</comment>
<dbReference type="EMBL" id="JAPFFF010000060">
    <property type="protein sequence ID" value="KAK8837403.1"/>
    <property type="molecule type" value="Genomic_DNA"/>
</dbReference>
<organism evidence="1 2">
    <name type="scientific">Tritrichomonas musculus</name>
    <dbReference type="NCBI Taxonomy" id="1915356"/>
    <lineage>
        <taxon>Eukaryota</taxon>
        <taxon>Metamonada</taxon>
        <taxon>Parabasalia</taxon>
        <taxon>Tritrichomonadida</taxon>
        <taxon>Tritrichomonadidae</taxon>
        <taxon>Tritrichomonas</taxon>
    </lineage>
</organism>
<dbReference type="Gene3D" id="3.80.10.10">
    <property type="entry name" value="Ribonuclease Inhibitor"/>
    <property type="match status" value="3"/>
</dbReference>
<dbReference type="SUPFAM" id="SSF48403">
    <property type="entry name" value="Ankyrin repeat"/>
    <property type="match status" value="1"/>
</dbReference>
<proteinExistence type="predicted"/>
<dbReference type="Proteomes" id="UP001470230">
    <property type="component" value="Unassembled WGS sequence"/>
</dbReference>
<evidence type="ECO:0000313" key="1">
    <source>
        <dbReference type="EMBL" id="KAK8837403.1"/>
    </source>
</evidence>
<dbReference type="PANTHER" id="PTHR45661">
    <property type="entry name" value="SURFACE ANTIGEN"/>
    <property type="match status" value="1"/>
</dbReference>
<name>A0ABR2GTY5_9EUKA</name>
<evidence type="ECO:0000313" key="2">
    <source>
        <dbReference type="Proteomes" id="UP001470230"/>
    </source>
</evidence>
<accession>A0ABR2GTY5</accession>
<dbReference type="InterPro" id="IPR036770">
    <property type="entry name" value="Ankyrin_rpt-contain_sf"/>
</dbReference>
<protein>
    <submittedName>
        <fullName evidence="1">Uncharacterized protein</fullName>
    </submittedName>
</protein>
<dbReference type="InterPro" id="IPR026906">
    <property type="entry name" value="LRR_5"/>
</dbReference>
<dbReference type="PANTHER" id="PTHR45661:SF3">
    <property type="entry name" value="IG-LIKE DOMAIN-CONTAINING PROTEIN"/>
    <property type="match status" value="1"/>
</dbReference>
<sequence>MKANDCLEFKKEIQRSFIQFLKEETNCDKNFKTFVNLYENQNNEKYWNDFNEKLIFIISTFSNFNPNVDLYDKIEKFFKYFKDEIKTNFTNVELFNLSKKSKLILFILFKNKIIIPNSTIYDLLNESTIKELKLPMFLFPEFKDYFDAKMKKKIKGMLFYNLKLDINDSNFIENFNEYRKSGVNHNYICELIRNDSVVEFIVYVTKNNISLSSKVNPSIFETNWFLIKIEKTSLIEYAAFYGSVEIFKYLKYNNVELKPSLWLYAIHSRNADLIHILEECNIKTPINFLKELLKLHDFEITNYFIENNLIDFNDEDLSPSIKYCNYSYYPTNLCNSKAFYYYNKCNYKKFFELIESEEKSFTIDFNPKMRKLTKIIFPSSMFLNKNYKYSLKNIKELYITSSNKKIDDNAFNCMYSLEKVIISKSVISIGKSCFEKCINLEEVTFESPSSVTYIGESAFSNCRRLKKISIPPLCKTIENFTFYNCFSLENINIHSNILSIGDFSFFGCQKLSSVSFELPSSVRGIKFKSFGNCSSLNIIHIPYSVISISNAFIGCNNLIIYLPPSLNDFDNKINREN</sequence>